<dbReference type="Gene3D" id="3.30.70.330">
    <property type="match status" value="1"/>
</dbReference>
<dbReference type="SUPFAM" id="SSF54928">
    <property type="entry name" value="RNA-binding domain, RBD"/>
    <property type="match status" value="1"/>
</dbReference>
<gene>
    <name evidence="5" type="ORF">SHERM_26607</name>
</gene>
<dbReference type="SMART" id="SM00360">
    <property type="entry name" value="RRM"/>
    <property type="match status" value="1"/>
</dbReference>
<dbReference type="InterPro" id="IPR035979">
    <property type="entry name" value="RBD_domain_sf"/>
</dbReference>
<dbReference type="Proteomes" id="UP001153555">
    <property type="component" value="Unassembled WGS sequence"/>
</dbReference>
<evidence type="ECO:0000256" key="1">
    <source>
        <dbReference type="ARBA" id="ARBA00022884"/>
    </source>
</evidence>
<evidence type="ECO:0000259" key="4">
    <source>
        <dbReference type="PROSITE" id="PS50102"/>
    </source>
</evidence>
<dbReference type="GO" id="GO:0005634">
    <property type="term" value="C:nucleus"/>
    <property type="evidence" value="ECO:0007669"/>
    <property type="project" value="TreeGrafter"/>
</dbReference>
<evidence type="ECO:0000256" key="3">
    <source>
        <dbReference type="SAM" id="MobiDB-lite"/>
    </source>
</evidence>
<dbReference type="GO" id="GO:0006406">
    <property type="term" value="P:mRNA export from nucleus"/>
    <property type="evidence" value="ECO:0007669"/>
    <property type="project" value="TreeGrafter"/>
</dbReference>
<evidence type="ECO:0000313" key="5">
    <source>
        <dbReference type="EMBL" id="CAA0831227.1"/>
    </source>
</evidence>
<dbReference type="SMART" id="SM01218">
    <property type="entry name" value="FoP_duplication"/>
    <property type="match status" value="1"/>
</dbReference>
<feature type="compositionally biased region" description="Gly residues" evidence="3">
    <location>
        <begin position="39"/>
        <end position="49"/>
    </location>
</feature>
<dbReference type="AlphaFoldDB" id="A0A9N7NIQ3"/>
<keyword evidence="1 2" id="KW-0694">RNA-binding</keyword>
<dbReference type="Pfam" id="PF13865">
    <property type="entry name" value="FoP_duplication"/>
    <property type="match status" value="1"/>
</dbReference>
<reference evidence="5" key="1">
    <citation type="submission" date="2019-12" db="EMBL/GenBank/DDBJ databases">
        <authorList>
            <person name="Scholes J."/>
        </authorList>
    </citation>
    <scope>NUCLEOTIDE SEQUENCE</scope>
</reference>
<dbReference type="PANTHER" id="PTHR19965:SF33">
    <property type="entry name" value="THO COMPLEX SUBUNIT 4D"/>
    <property type="match status" value="1"/>
</dbReference>
<keyword evidence="6" id="KW-1185">Reference proteome</keyword>
<evidence type="ECO:0000313" key="6">
    <source>
        <dbReference type="Proteomes" id="UP001153555"/>
    </source>
</evidence>
<name>A0A9N7NIQ3_STRHE</name>
<dbReference type="InterPro" id="IPR051229">
    <property type="entry name" value="ALYREF_mRNA_export"/>
</dbReference>
<dbReference type="InterPro" id="IPR000504">
    <property type="entry name" value="RRM_dom"/>
</dbReference>
<dbReference type="EMBL" id="CACSLK010027831">
    <property type="protein sequence ID" value="CAA0831227.1"/>
    <property type="molecule type" value="Genomic_DNA"/>
</dbReference>
<organism evidence="5 6">
    <name type="scientific">Striga hermonthica</name>
    <name type="common">Purple witchweed</name>
    <name type="synonym">Buchnera hermonthica</name>
    <dbReference type="NCBI Taxonomy" id="68872"/>
    <lineage>
        <taxon>Eukaryota</taxon>
        <taxon>Viridiplantae</taxon>
        <taxon>Streptophyta</taxon>
        <taxon>Embryophyta</taxon>
        <taxon>Tracheophyta</taxon>
        <taxon>Spermatophyta</taxon>
        <taxon>Magnoliopsida</taxon>
        <taxon>eudicotyledons</taxon>
        <taxon>Gunneridae</taxon>
        <taxon>Pentapetalae</taxon>
        <taxon>asterids</taxon>
        <taxon>lamiids</taxon>
        <taxon>Lamiales</taxon>
        <taxon>Orobanchaceae</taxon>
        <taxon>Buchnereae</taxon>
        <taxon>Striga</taxon>
    </lineage>
</organism>
<feature type="region of interest" description="Disordered" evidence="3">
    <location>
        <begin position="1"/>
        <end position="56"/>
    </location>
</feature>
<accession>A0A9N7NIQ3</accession>
<dbReference type="PANTHER" id="PTHR19965">
    <property type="entry name" value="RNA AND EXPORT FACTOR BINDING PROTEIN"/>
    <property type="match status" value="1"/>
</dbReference>
<feature type="compositionally biased region" description="Basic and acidic residues" evidence="3">
    <location>
        <begin position="266"/>
        <end position="281"/>
    </location>
</feature>
<dbReference type="InterPro" id="IPR025715">
    <property type="entry name" value="FoP_C"/>
</dbReference>
<protein>
    <submittedName>
        <fullName evidence="5">THO complex subunit 4D</fullName>
    </submittedName>
</protein>
<feature type="domain" description="RRM" evidence="4">
    <location>
        <begin position="100"/>
        <end position="177"/>
    </location>
</feature>
<feature type="region of interest" description="Disordered" evidence="3">
    <location>
        <begin position="210"/>
        <end position="287"/>
    </location>
</feature>
<comment type="caution">
    <text evidence="5">The sequence shown here is derived from an EMBL/GenBank/DDBJ whole genome shotgun (WGS) entry which is preliminary data.</text>
</comment>
<feature type="compositionally biased region" description="Basic residues" evidence="3">
    <location>
        <begin position="252"/>
        <end position="265"/>
    </location>
</feature>
<proteinExistence type="predicted"/>
<dbReference type="PROSITE" id="PS50102">
    <property type="entry name" value="RRM"/>
    <property type="match status" value="1"/>
</dbReference>
<dbReference type="CDD" id="cd12680">
    <property type="entry name" value="RRM_THOC4"/>
    <property type="match status" value="1"/>
</dbReference>
<dbReference type="InterPro" id="IPR012677">
    <property type="entry name" value="Nucleotide-bd_a/b_plait_sf"/>
</dbReference>
<feature type="compositionally biased region" description="Gly residues" evidence="3">
    <location>
        <begin position="231"/>
        <end position="248"/>
    </location>
</feature>
<dbReference type="OrthoDB" id="1049195at2759"/>
<dbReference type="Pfam" id="PF00076">
    <property type="entry name" value="RRM_1"/>
    <property type="match status" value="1"/>
</dbReference>
<dbReference type="GO" id="GO:0003729">
    <property type="term" value="F:mRNA binding"/>
    <property type="evidence" value="ECO:0007669"/>
    <property type="project" value="TreeGrafter"/>
</dbReference>
<evidence type="ECO:0000256" key="2">
    <source>
        <dbReference type="PROSITE-ProRule" id="PRU00176"/>
    </source>
</evidence>
<sequence>MASLDMSLDDVIKKSRRNNGKGGRGQGSPRRGRGPVGSSRGGRPFGGFGAPRRNPLGLNARSSSFAIAKSIRRPRPLPWQNGLFEDSLKAAGLSGMDAGTKLHISNLAFGVSNEDIRELFSEVGELVRYAIHFDKDGRPSGTAEVVFARTTDAFQAFKRYNNVQLDGRLMKIDIIGAKAEIPISPRVNVGGAYGKKRTVVMASGPGRSGGGFAAANHNSLQRSRGGPSNIRGGGGSSSRGVGGHGRGGASNRRGRGGGARRRKRTVEKSADELDKELESYHAEAMQS</sequence>